<dbReference type="EC" id="5.4.99.12" evidence="4"/>
<proteinExistence type="inferred from homology"/>
<dbReference type="Proteomes" id="UP000632154">
    <property type="component" value="Unassembled WGS sequence"/>
</dbReference>
<dbReference type="InterPro" id="IPR020097">
    <property type="entry name" value="PsdUridine_synth_TruA_a/b_dom"/>
</dbReference>
<dbReference type="NCBIfam" id="TIGR00071">
    <property type="entry name" value="hisT_truA"/>
    <property type="match status" value="1"/>
</dbReference>
<dbReference type="Pfam" id="PF01416">
    <property type="entry name" value="PseudoU_synth_1"/>
    <property type="match status" value="2"/>
</dbReference>
<evidence type="ECO:0000256" key="3">
    <source>
        <dbReference type="ARBA" id="ARBA00023235"/>
    </source>
</evidence>
<dbReference type="HAMAP" id="MF_00171">
    <property type="entry name" value="TruA"/>
    <property type="match status" value="1"/>
</dbReference>
<keyword evidence="2 4" id="KW-0819">tRNA processing</keyword>
<comment type="subunit">
    <text evidence="4">Homodimer.</text>
</comment>
<evidence type="ECO:0000313" key="8">
    <source>
        <dbReference type="Proteomes" id="UP000632154"/>
    </source>
</evidence>
<sequence>MPPAYALAWAGMTELPACALPTPPLDPAAPRPLHYAPPQDWSRVLLTLAWDGSAYGGWQSQPNAPSVQDTLWDALGQLGLEAARPVAAGRTDAGVHALNMPAHVDLHAPRIPPERLALALARQLPRTVAVLHAQPAPQGFHARFSCTQRRYLYQILNAPARHPLEEGRSLWVRSELDIAAMNAAASHLTGLHDFAAFATKEDRQTVRELQRLHVSTSPLPYGQRVTLEVVGESFLRHMVRGLVGTLLAVGQGRLEPGAVAGILASADRRQAGVNVAADGLYFAGASYAGFPGLELTPPRQQELHSSVL</sequence>
<keyword evidence="3 4" id="KW-0413">Isomerase</keyword>
<feature type="active site" description="Nucleophile" evidence="4">
    <location>
        <position position="92"/>
    </location>
</feature>
<evidence type="ECO:0000313" key="7">
    <source>
        <dbReference type="EMBL" id="GHG07935.1"/>
    </source>
</evidence>
<dbReference type="PANTHER" id="PTHR11142">
    <property type="entry name" value="PSEUDOURIDYLATE SYNTHASE"/>
    <property type="match status" value="1"/>
</dbReference>
<reference evidence="8" key="1">
    <citation type="journal article" date="2019" name="Int. J. Syst. Evol. Microbiol.">
        <title>The Global Catalogue of Microorganisms (GCM) 10K type strain sequencing project: providing services to taxonomists for standard genome sequencing and annotation.</title>
        <authorList>
            <consortium name="The Broad Institute Genomics Platform"/>
            <consortium name="The Broad Institute Genome Sequencing Center for Infectious Disease"/>
            <person name="Wu L."/>
            <person name="Ma J."/>
        </authorList>
    </citation>
    <scope>NUCLEOTIDE SEQUENCE [LARGE SCALE GENOMIC DNA]</scope>
    <source>
        <strain evidence="8">CGMCC 1.18439</strain>
    </source>
</reference>
<protein>
    <recommendedName>
        <fullName evidence="4">tRNA pseudouridine synthase A</fullName>
        <ecNumber evidence="4">5.4.99.12</ecNumber>
    </recommendedName>
    <alternativeName>
        <fullName evidence="4">tRNA pseudouridine(38-40) synthase</fullName>
    </alternativeName>
    <alternativeName>
        <fullName evidence="4">tRNA pseudouridylate synthase I</fullName>
    </alternativeName>
    <alternativeName>
        <fullName evidence="4">tRNA-uridine isomerase I</fullName>
    </alternativeName>
</protein>
<evidence type="ECO:0000256" key="1">
    <source>
        <dbReference type="ARBA" id="ARBA00009375"/>
    </source>
</evidence>
<name>A0ABQ3K8N5_9DEIO</name>
<dbReference type="CDD" id="cd02570">
    <property type="entry name" value="PseudoU_synth_EcTruA"/>
    <property type="match status" value="1"/>
</dbReference>
<evidence type="ECO:0000256" key="2">
    <source>
        <dbReference type="ARBA" id="ARBA00022694"/>
    </source>
</evidence>
<dbReference type="EMBL" id="BNAL01000029">
    <property type="protein sequence ID" value="GHG07935.1"/>
    <property type="molecule type" value="Genomic_DNA"/>
</dbReference>
<dbReference type="InterPro" id="IPR020095">
    <property type="entry name" value="PsdUridine_synth_TruA_C"/>
</dbReference>
<feature type="domain" description="Pseudouridine synthase I TruA alpha/beta" evidence="6">
    <location>
        <begin position="51"/>
        <end position="144"/>
    </location>
</feature>
<gene>
    <name evidence="4 7" type="primary">truA</name>
    <name evidence="7" type="ORF">GCM10017783_20700</name>
</gene>
<dbReference type="Gene3D" id="3.30.70.660">
    <property type="entry name" value="Pseudouridine synthase I, catalytic domain, C-terminal subdomain"/>
    <property type="match status" value="1"/>
</dbReference>
<comment type="caution">
    <text evidence="7">The sequence shown here is derived from an EMBL/GenBank/DDBJ whole genome shotgun (WGS) entry which is preliminary data.</text>
</comment>
<feature type="domain" description="Pseudouridine synthase I TruA alpha/beta" evidence="6">
    <location>
        <begin position="184"/>
        <end position="287"/>
    </location>
</feature>
<dbReference type="Gene3D" id="3.30.70.580">
    <property type="entry name" value="Pseudouridine synthase I, catalytic domain, N-terminal subdomain"/>
    <property type="match status" value="1"/>
</dbReference>
<dbReference type="InterPro" id="IPR001406">
    <property type="entry name" value="PsdUridine_synth_TruA"/>
</dbReference>
<evidence type="ECO:0000256" key="5">
    <source>
        <dbReference type="RuleBase" id="RU003792"/>
    </source>
</evidence>
<dbReference type="InterPro" id="IPR020094">
    <property type="entry name" value="TruA/RsuA/RluB/E/F_N"/>
</dbReference>
<comment type="catalytic activity">
    <reaction evidence="4 5">
        <text>uridine(38/39/40) in tRNA = pseudouridine(38/39/40) in tRNA</text>
        <dbReference type="Rhea" id="RHEA:22376"/>
        <dbReference type="Rhea" id="RHEA-COMP:10085"/>
        <dbReference type="Rhea" id="RHEA-COMP:10087"/>
        <dbReference type="ChEBI" id="CHEBI:65314"/>
        <dbReference type="ChEBI" id="CHEBI:65315"/>
        <dbReference type="EC" id="5.4.99.12"/>
    </reaction>
</comment>
<feature type="binding site" evidence="4">
    <location>
        <position position="151"/>
    </location>
    <ligand>
        <name>substrate</name>
    </ligand>
</feature>
<dbReference type="InterPro" id="IPR020103">
    <property type="entry name" value="PsdUridine_synth_cat_dom_sf"/>
</dbReference>
<dbReference type="PANTHER" id="PTHR11142:SF0">
    <property type="entry name" value="TRNA PSEUDOURIDINE SYNTHASE-LIKE 1"/>
    <property type="match status" value="1"/>
</dbReference>
<comment type="caution">
    <text evidence="4">Lacks conserved residue(s) required for the propagation of feature annotation.</text>
</comment>
<keyword evidence="8" id="KW-1185">Reference proteome</keyword>
<organism evidence="7 8">
    <name type="scientific">Deinococcus piscis</name>
    <dbReference type="NCBI Taxonomy" id="394230"/>
    <lineage>
        <taxon>Bacteria</taxon>
        <taxon>Thermotogati</taxon>
        <taxon>Deinococcota</taxon>
        <taxon>Deinococci</taxon>
        <taxon>Deinococcales</taxon>
        <taxon>Deinococcaceae</taxon>
        <taxon>Deinococcus</taxon>
    </lineage>
</organism>
<comment type="function">
    <text evidence="4">Formation of pseudouridine at positions 38, 39 and 40 in the anticodon stem and loop of transfer RNAs.</text>
</comment>
<evidence type="ECO:0000256" key="4">
    <source>
        <dbReference type="HAMAP-Rule" id="MF_00171"/>
    </source>
</evidence>
<comment type="similarity">
    <text evidence="1 4 5">Belongs to the tRNA pseudouridine synthase TruA family.</text>
</comment>
<accession>A0ABQ3K8N5</accession>
<dbReference type="SUPFAM" id="SSF55120">
    <property type="entry name" value="Pseudouridine synthase"/>
    <property type="match status" value="1"/>
</dbReference>
<evidence type="ECO:0000259" key="6">
    <source>
        <dbReference type="Pfam" id="PF01416"/>
    </source>
</evidence>